<dbReference type="AlphaFoldDB" id="F4RLX9"/>
<feature type="domain" description="Leucine zipper with capping helix" evidence="8">
    <location>
        <begin position="151"/>
        <end position="198"/>
    </location>
</feature>
<comment type="function">
    <text evidence="5">Required for proper homologous chromosome pairing and efficient cross-over and intragenic recombination during meiosis.</text>
</comment>
<dbReference type="HOGENOM" id="CLU_080628_3_1_1"/>
<dbReference type="STRING" id="747676.F4RLX9"/>
<keyword evidence="10" id="KW-1185">Reference proteome</keyword>
<feature type="domain" description="Mnd1 HTH" evidence="7">
    <location>
        <begin position="16"/>
        <end position="74"/>
    </location>
</feature>
<dbReference type="SUPFAM" id="SSF46785">
    <property type="entry name" value="Winged helix' DNA-binding domain"/>
    <property type="match status" value="1"/>
</dbReference>
<dbReference type="InterPro" id="IPR036390">
    <property type="entry name" value="WH_DNA-bd_sf"/>
</dbReference>
<evidence type="ECO:0000256" key="3">
    <source>
        <dbReference type="ARBA" id="ARBA00023054"/>
    </source>
</evidence>
<dbReference type="GO" id="GO:0003690">
    <property type="term" value="F:double-stranded DNA binding"/>
    <property type="evidence" value="ECO:0007669"/>
    <property type="project" value="InterPro"/>
</dbReference>
<keyword evidence="4 5" id="KW-0539">Nucleus</keyword>
<gene>
    <name evidence="9" type="ORF">MELLADRAFT_106571</name>
</gene>
<dbReference type="EMBL" id="GL883107">
    <property type="protein sequence ID" value="EGG06623.1"/>
    <property type="molecule type" value="Genomic_DNA"/>
</dbReference>
<dbReference type="InterPro" id="IPR005647">
    <property type="entry name" value="Mnd1"/>
</dbReference>
<dbReference type="PIRSF" id="PIRSF026991">
    <property type="entry name" value="Mnd1"/>
    <property type="match status" value="1"/>
</dbReference>
<sequence length="206" mass="23759">MSKRAGVSAEEKLTRMIDFFHASNDFFSIKDLMKLVPRATGIVSQSVEDTLKNLIDDGLVKLEKVGSINLYWSFTSEQSVNINKAIKKQNEEFEKFKLQKSELEDAIELERIDRVESVERQVGLQDLLELKSSIKSLQEELETLHAIDPARIEEKEKECQLFKTGAENWTENLSILAKHCKDQFMMDEVTFCREFGLEIGYEDSIQ</sequence>
<evidence type="ECO:0000256" key="2">
    <source>
        <dbReference type="ARBA" id="ARBA00005981"/>
    </source>
</evidence>
<evidence type="ECO:0000259" key="7">
    <source>
        <dbReference type="Pfam" id="PF03962"/>
    </source>
</evidence>
<name>F4RLX9_MELLP</name>
<evidence type="ECO:0000313" key="10">
    <source>
        <dbReference type="Proteomes" id="UP000001072"/>
    </source>
</evidence>
<evidence type="ECO:0000256" key="1">
    <source>
        <dbReference type="ARBA" id="ARBA00004123"/>
    </source>
</evidence>
<organism evidence="10">
    <name type="scientific">Melampsora larici-populina (strain 98AG31 / pathotype 3-4-7)</name>
    <name type="common">Poplar leaf rust fungus</name>
    <dbReference type="NCBI Taxonomy" id="747676"/>
    <lineage>
        <taxon>Eukaryota</taxon>
        <taxon>Fungi</taxon>
        <taxon>Dikarya</taxon>
        <taxon>Basidiomycota</taxon>
        <taxon>Pucciniomycotina</taxon>
        <taxon>Pucciniomycetes</taxon>
        <taxon>Pucciniales</taxon>
        <taxon>Melampsoraceae</taxon>
        <taxon>Melampsora</taxon>
    </lineage>
</organism>
<keyword evidence="3 6" id="KW-0175">Coiled coil</keyword>
<protein>
    <recommendedName>
        <fullName evidence="5">Meiotic nuclear division protein 1</fullName>
    </recommendedName>
</protein>
<dbReference type="RefSeq" id="XP_007410063.1">
    <property type="nucleotide sequence ID" value="XM_007410001.1"/>
</dbReference>
<comment type="similarity">
    <text evidence="2 5">Belongs to the MND1 family.</text>
</comment>
<dbReference type="GO" id="GO:0005634">
    <property type="term" value="C:nucleus"/>
    <property type="evidence" value="ECO:0007669"/>
    <property type="project" value="UniProtKB-SubCell"/>
</dbReference>
<feature type="coiled-coil region" evidence="6">
    <location>
        <begin position="86"/>
        <end position="147"/>
    </location>
</feature>
<dbReference type="VEuPathDB" id="FungiDB:MELLADRAFT_106571"/>
<dbReference type="InParanoid" id="F4RLX9"/>
<evidence type="ECO:0000259" key="8">
    <source>
        <dbReference type="Pfam" id="PF18517"/>
    </source>
</evidence>
<dbReference type="KEGG" id="mlr:MELLADRAFT_106571"/>
<evidence type="ECO:0000313" key="9">
    <source>
        <dbReference type="EMBL" id="EGG06623.1"/>
    </source>
</evidence>
<evidence type="ECO:0000256" key="6">
    <source>
        <dbReference type="SAM" id="Coils"/>
    </source>
</evidence>
<comment type="subcellular location">
    <subcellularLocation>
        <location evidence="1 5">Nucleus</location>
    </subcellularLocation>
</comment>
<dbReference type="GO" id="GO:0007131">
    <property type="term" value="P:reciprocal meiotic recombination"/>
    <property type="evidence" value="ECO:0007669"/>
    <property type="project" value="InterPro"/>
</dbReference>
<dbReference type="GeneID" id="18922925"/>
<dbReference type="InterPro" id="IPR040453">
    <property type="entry name" value="Mnd1_HTH"/>
</dbReference>
<dbReference type="OrthoDB" id="2500369at2759"/>
<accession>F4RLX9</accession>
<dbReference type="Pfam" id="PF18517">
    <property type="entry name" value="LZ3wCH"/>
    <property type="match status" value="1"/>
</dbReference>
<dbReference type="Pfam" id="PF03962">
    <property type="entry name" value="Mnd1"/>
    <property type="match status" value="1"/>
</dbReference>
<dbReference type="Proteomes" id="UP000001072">
    <property type="component" value="Unassembled WGS sequence"/>
</dbReference>
<dbReference type="InterPro" id="IPR040661">
    <property type="entry name" value="LZ3wCH"/>
</dbReference>
<dbReference type="eggNOG" id="KOG3433">
    <property type="taxonomic scope" value="Eukaryota"/>
</dbReference>
<reference evidence="10" key="1">
    <citation type="journal article" date="2011" name="Proc. Natl. Acad. Sci. U.S.A.">
        <title>Obligate biotrophy features unraveled by the genomic analysis of rust fungi.</title>
        <authorList>
            <person name="Duplessis S."/>
            <person name="Cuomo C.A."/>
            <person name="Lin Y.-C."/>
            <person name="Aerts A."/>
            <person name="Tisserant E."/>
            <person name="Veneault-Fourrey C."/>
            <person name="Joly D.L."/>
            <person name="Hacquard S."/>
            <person name="Amselem J."/>
            <person name="Cantarel B.L."/>
            <person name="Chiu R."/>
            <person name="Coutinho P.M."/>
            <person name="Feau N."/>
            <person name="Field M."/>
            <person name="Frey P."/>
            <person name="Gelhaye E."/>
            <person name="Goldberg J."/>
            <person name="Grabherr M.G."/>
            <person name="Kodira C.D."/>
            <person name="Kohler A."/>
            <person name="Kuees U."/>
            <person name="Lindquist E.A."/>
            <person name="Lucas S.M."/>
            <person name="Mago R."/>
            <person name="Mauceli E."/>
            <person name="Morin E."/>
            <person name="Murat C."/>
            <person name="Pangilinan J.L."/>
            <person name="Park R."/>
            <person name="Pearson M."/>
            <person name="Quesneville H."/>
            <person name="Rouhier N."/>
            <person name="Sakthikumar S."/>
            <person name="Salamov A.A."/>
            <person name="Schmutz J."/>
            <person name="Selles B."/>
            <person name="Shapiro H."/>
            <person name="Tanguay P."/>
            <person name="Tuskan G.A."/>
            <person name="Henrissat B."/>
            <person name="Van de Peer Y."/>
            <person name="Rouze P."/>
            <person name="Ellis J.G."/>
            <person name="Dodds P.N."/>
            <person name="Schein J.E."/>
            <person name="Zhong S."/>
            <person name="Hamelin R.C."/>
            <person name="Grigoriev I.V."/>
            <person name="Szabo L.J."/>
            <person name="Martin F."/>
        </authorList>
    </citation>
    <scope>NUCLEOTIDE SEQUENCE [LARGE SCALE GENOMIC DNA]</scope>
    <source>
        <strain evidence="10">98AG31 / pathotype 3-4-7</strain>
    </source>
</reference>
<proteinExistence type="inferred from homology"/>
<evidence type="ECO:0000256" key="5">
    <source>
        <dbReference type="PIRNR" id="PIRNR026991"/>
    </source>
</evidence>
<dbReference type="FunCoup" id="F4RLX9">
    <property type="interactions" value="79"/>
</dbReference>
<evidence type="ECO:0000256" key="4">
    <source>
        <dbReference type="ARBA" id="ARBA00023242"/>
    </source>
</evidence>